<feature type="chain" id="PRO_5025430742" evidence="1">
    <location>
        <begin position="28"/>
        <end position="719"/>
    </location>
</feature>
<dbReference type="Gene3D" id="2.120.10.10">
    <property type="match status" value="2"/>
</dbReference>
<evidence type="ECO:0000256" key="1">
    <source>
        <dbReference type="SAM" id="SignalP"/>
    </source>
</evidence>
<dbReference type="SUPFAM" id="SSF110296">
    <property type="entry name" value="Oligoxyloglucan reducing end-specific cellobiohydrolase"/>
    <property type="match status" value="1"/>
</dbReference>
<comment type="caution">
    <text evidence="2">The sequence shown here is derived from an EMBL/GenBank/DDBJ whole genome shotgun (WGS) entry which is preliminary data.</text>
</comment>
<organism evidence="2">
    <name type="scientific">Caldilineaceae bacterium SB0662_bin_9</name>
    <dbReference type="NCBI Taxonomy" id="2605258"/>
    <lineage>
        <taxon>Bacteria</taxon>
        <taxon>Bacillati</taxon>
        <taxon>Chloroflexota</taxon>
        <taxon>Caldilineae</taxon>
        <taxon>Caldilineales</taxon>
        <taxon>Caldilineaceae</taxon>
    </lineage>
</organism>
<dbReference type="SUPFAM" id="SSF50939">
    <property type="entry name" value="Sialidases"/>
    <property type="match status" value="1"/>
</dbReference>
<dbReference type="AlphaFoldDB" id="A0A6B1DU77"/>
<feature type="signal peptide" evidence="1">
    <location>
        <begin position="1"/>
        <end position="27"/>
    </location>
</feature>
<gene>
    <name evidence="2" type="ORF">F4Y08_07975</name>
</gene>
<dbReference type="CDD" id="cd15482">
    <property type="entry name" value="Sialidase_non-viral"/>
    <property type="match status" value="1"/>
</dbReference>
<proteinExistence type="predicted"/>
<name>A0A6B1DU77_9CHLR</name>
<dbReference type="InterPro" id="IPR036278">
    <property type="entry name" value="Sialidase_sf"/>
</dbReference>
<reference evidence="2" key="1">
    <citation type="submission" date="2019-09" db="EMBL/GenBank/DDBJ databases">
        <title>Characterisation of the sponge microbiome using genome-centric metagenomics.</title>
        <authorList>
            <person name="Engelberts J.P."/>
            <person name="Robbins S.J."/>
            <person name="De Goeij J.M."/>
            <person name="Aranda M."/>
            <person name="Bell S.C."/>
            <person name="Webster N.S."/>
        </authorList>
    </citation>
    <scope>NUCLEOTIDE SEQUENCE</scope>
    <source>
        <strain evidence="2">SB0662_bin_9</strain>
    </source>
</reference>
<accession>A0A6B1DU77</accession>
<evidence type="ECO:0000313" key="2">
    <source>
        <dbReference type="EMBL" id="MYD90262.1"/>
    </source>
</evidence>
<dbReference type="EMBL" id="VXPY01000053">
    <property type="protein sequence ID" value="MYD90262.1"/>
    <property type="molecule type" value="Genomic_DNA"/>
</dbReference>
<protein>
    <submittedName>
        <fullName evidence="2">Exo-alpha-sialidase</fullName>
    </submittedName>
</protein>
<keyword evidence="1" id="KW-0732">Signal</keyword>
<sequence>MQRKMRAAAGLLLATMVLIMSALPVQAQGPAPELPERGKVSKNPEDIQNLAAPIADVISGPAWLMAEGVDPRAWIDRPGWNTLTRQQLSSVVGPLTSGDSLQGAGLGVLVPYRDPAPAFSRDLLVTRDFSNTPLQTEPDIAVNPLDPDHIVLGTIDYNFPNNTAYVSIDGGVNWDGPRQVKYLRKDRISGGDPVVKFDSEGNVYMGSISIGIKEYTVGNAVGFALVSSISLSRSEDGGYTWEEPVSTARSEVTSDVTEDLTGRMRGTITLGFLDKPWMTTGLHPTIEDQEVIYVTYVEFNTSYDILYIGEIPTLGSPRVDTTPRLVYSMDQGATWSDPVAAGPTVRRTYGEVSETEGQANTIGTKRVVQGPVPVVDSEGNVFVAWIDSTDDESQKGLGEFYIAKSTDGGESFGDPKRIASFLEPGFRPRNAYFRYWASAFPKLAVGPEDELYVVYTAIPPDSETDEGDIFFIRSLDGGKRWSQPKQLNHDTGTALQFFPAVDVGPDGVIHVMWGDMRDDPVETRYHIYYTRSSDQGDTWGFELPELNLSVGDTRVTDFPSNPNKGFPRGLFLGDYFAIAAIEDEAYIAWADTRLGEYGGYNQKIGFTRQRSIPNPEIFISPNAGPAGEQITVQGHGFQPLINYYLLVGGTEVAAGRTDDLGRITANVFVPVSGEGAHAVTLVDGSGNFASTSFYMEFGFDNIKSISDQLAELLAQLGGD</sequence>